<reference evidence="2" key="1">
    <citation type="submission" date="2021-01" db="EMBL/GenBank/DDBJ databases">
        <authorList>
            <person name="Corre E."/>
            <person name="Pelletier E."/>
            <person name="Niang G."/>
            <person name="Scheremetjew M."/>
            <person name="Finn R."/>
            <person name="Kale V."/>
            <person name="Holt S."/>
            <person name="Cochrane G."/>
            <person name="Meng A."/>
            <person name="Brown T."/>
            <person name="Cohen L."/>
        </authorList>
    </citation>
    <scope>NUCLEOTIDE SEQUENCE</scope>
    <source>
        <strain evidence="2">CCMP127</strain>
    </source>
</reference>
<dbReference type="AlphaFoldDB" id="A0A7S3P8F3"/>
<dbReference type="EMBL" id="HBIM01011518">
    <property type="protein sequence ID" value="CAE0412261.1"/>
    <property type="molecule type" value="Transcribed_RNA"/>
</dbReference>
<protein>
    <submittedName>
        <fullName evidence="2">Uncharacterized protein</fullName>
    </submittedName>
</protein>
<proteinExistence type="predicted"/>
<name>A0A7S3P8F3_9STRA</name>
<sequence>MMRETRYVDEAICRTEINGESTLSDLSSSTRRSNSNSEKTNENLLFSEKERAFILHSLGRCYPCGLRTHKGGGPLTNREVYQGVCIRCNLQHFPKKIRRQVTHELRIHAK</sequence>
<gene>
    <name evidence="2" type="ORF">ACOF00016_LOCUS9529</name>
</gene>
<accession>A0A7S3P8F3</accession>
<evidence type="ECO:0000313" key="2">
    <source>
        <dbReference type="EMBL" id="CAE0412261.1"/>
    </source>
</evidence>
<evidence type="ECO:0000256" key="1">
    <source>
        <dbReference type="SAM" id="MobiDB-lite"/>
    </source>
</evidence>
<organism evidence="2">
    <name type="scientific">Amphora coffeiformis</name>
    <dbReference type="NCBI Taxonomy" id="265554"/>
    <lineage>
        <taxon>Eukaryota</taxon>
        <taxon>Sar</taxon>
        <taxon>Stramenopiles</taxon>
        <taxon>Ochrophyta</taxon>
        <taxon>Bacillariophyta</taxon>
        <taxon>Bacillariophyceae</taxon>
        <taxon>Bacillariophycidae</taxon>
        <taxon>Thalassiophysales</taxon>
        <taxon>Catenulaceae</taxon>
        <taxon>Amphora</taxon>
    </lineage>
</organism>
<feature type="region of interest" description="Disordered" evidence="1">
    <location>
        <begin position="22"/>
        <end position="42"/>
    </location>
</feature>